<comment type="caution">
    <text evidence="1">The sequence shown here is derived from an EMBL/GenBank/DDBJ whole genome shotgun (WGS) entry which is preliminary data.</text>
</comment>
<organism evidence="1 2">
    <name type="scientific">Protopolystoma xenopodis</name>
    <dbReference type="NCBI Taxonomy" id="117903"/>
    <lineage>
        <taxon>Eukaryota</taxon>
        <taxon>Metazoa</taxon>
        <taxon>Spiralia</taxon>
        <taxon>Lophotrochozoa</taxon>
        <taxon>Platyhelminthes</taxon>
        <taxon>Monogenea</taxon>
        <taxon>Polyopisthocotylea</taxon>
        <taxon>Polystomatidea</taxon>
        <taxon>Polystomatidae</taxon>
        <taxon>Protopolystoma</taxon>
    </lineage>
</organism>
<reference evidence="1" key="1">
    <citation type="submission" date="2018-11" db="EMBL/GenBank/DDBJ databases">
        <authorList>
            <consortium name="Pathogen Informatics"/>
        </authorList>
    </citation>
    <scope>NUCLEOTIDE SEQUENCE</scope>
</reference>
<dbReference type="AlphaFoldDB" id="A0A3S5A5P4"/>
<accession>A0A3S5A5P4</accession>
<proteinExistence type="predicted"/>
<evidence type="ECO:0000313" key="1">
    <source>
        <dbReference type="EMBL" id="VEL20534.1"/>
    </source>
</evidence>
<name>A0A3S5A5P4_9PLAT</name>
<dbReference type="Proteomes" id="UP000784294">
    <property type="component" value="Unassembled WGS sequence"/>
</dbReference>
<keyword evidence="2" id="KW-1185">Reference proteome</keyword>
<sequence length="250" mass="28545">MFWLRGGTESPFRKLLRRSADALTGELSSGEVYYSEEATCDEDLGRSALTDDEPRRQDRVTLRVRSNAYKLGCHVRKSKQPESTEKGDKCLIFRIRSSLQPFIKRDPRTWFKVALVHTKRTYSSPHFLCIVQFFLLQLKTFGGDEMEGVLVQSPRGGLGRLMRVKYKPQRPTGLSLSRQQIAQTYTRMHQHTWQPCSRTGSYHRHGSTGQRAKNTFMSSCCVNCEPHRPTRVFSATASNANACTRLLGHV</sequence>
<evidence type="ECO:0000313" key="2">
    <source>
        <dbReference type="Proteomes" id="UP000784294"/>
    </source>
</evidence>
<protein>
    <submittedName>
        <fullName evidence="1">Uncharacterized protein</fullName>
    </submittedName>
</protein>
<dbReference type="EMBL" id="CAAALY010046908">
    <property type="protein sequence ID" value="VEL20534.1"/>
    <property type="molecule type" value="Genomic_DNA"/>
</dbReference>
<gene>
    <name evidence="1" type="ORF">PXEA_LOCUS13974</name>
</gene>